<reference evidence="1" key="1">
    <citation type="submission" date="2023-09" db="EMBL/GenBank/DDBJ databases">
        <title>Demequina sp. a novel bacteria isolated from Capsicum annuum.</title>
        <authorList>
            <person name="Humaira Z."/>
            <person name="Lee J."/>
            <person name="Cho D."/>
        </authorList>
    </citation>
    <scope>NUCLEOTIDE SEQUENCE</scope>
    <source>
        <strain evidence="1">PMTSA13</strain>
    </source>
</reference>
<dbReference type="RefSeq" id="WP_313543742.1">
    <property type="nucleotide sequence ID" value="NZ_CP134880.1"/>
</dbReference>
<name>A0AA96JB33_9MICO</name>
<sequence length="163" mass="16809">MAGSAELSRPVGGPMRRSLAIWAGATLLLAGCADSPPMAPGATQDHGVPGAVVSVETGVLYYPACGNEVLWDGAAWYPFSPSNLDEYPSDPIPAWAHASGRPDAASDSGVSAVAYVPAVVAPGPGDDKGTLVTYAGALAYWESNSGDLSTWLTRHEITYGWVC</sequence>
<protein>
    <submittedName>
        <fullName evidence="1">Uncharacterized protein</fullName>
    </submittedName>
</protein>
<proteinExistence type="predicted"/>
<dbReference type="EMBL" id="CP134880">
    <property type="protein sequence ID" value="WNM27613.1"/>
    <property type="molecule type" value="Genomic_DNA"/>
</dbReference>
<dbReference type="KEGG" id="dcp:RN607_01005"/>
<organism evidence="1">
    <name type="scientific">Demequina capsici</name>
    <dbReference type="NCBI Taxonomy" id="3075620"/>
    <lineage>
        <taxon>Bacteria</taxon>
        <taxon>Bacillati</taxon>
        <taxon>Actinomycetota</taxon>
        <taxon>Actinomycetes</taxon>
        <taxon>Micrococcales</taxon>
        <taxon>Demequinaceae</taxon>
        <taxon>Demequina</taxon>
    </lineage>
</organism>
<dbReference type="AlphaFoldDB" id="A0AA96JB33"/>
<dbReference type="Proteomes" id="UP001303408">
    <property type="component" value="Chromosome"/>
</dbReference>
<gene>
    <name evidence="1" type="ORF">RN607_01005</name>
</gene>
<evidence type="ECO:0000313" key="1">
    <source>
        <dbReference type="EMBL" id="WNM27613.1"/>
    </source>
</evidence>
<accession>A0AA96JB33</accession>